<feature type="compositionally biased region" description="Low complexity" evidence="8">
    <location>
        <begin position="335"/>
        <end position="344"/>
    </location>
</feature>
<keyword evidence="4" id="KW-0378">Hydrolase</keyword>
<dbReference type="InterPro" id="IPR036322">
    <property type="entry name" value="WD40_repeat_dom_sf"/>
</dbReference>
<sequence length="521" mass="55852">MAEPPVLSSLHSTTLALPPSCVECVPGWAGWVVMGTYFLDRSADEDEEKGDEDEEEQGEGEGEDGGKRAQKRSGSLVLARLEEGTREITITSTHPTPFAIFDLHFSPHSTLSNTTTTPSSHLLGLASSTGSIALYAIDPSSNSVPITHLRTLELFPRTSLFTYFSWHPTIPLLAAAALADGRVVLCDCSSSDATDDDEEERSAGSVGRVVTLHAHSLEAWVTAFAPDGTALYSGGDDAALKGVGLPTVSSIFSPEDHEVTASTYLAALSSARENGGEEEGDEGDEDNEADKEKETETGHTHRPIAPLWQWQDARTHDAGVTFILPLPLPSPSPSPSLSSQTQPQPTSPNAPILPPSTLLLTGSYDESLRLLLPPAPDGLGPRRSRVLAEIALGSGVWRVSVVNCSVAVAADDDDDEPTTATATVSWVLLVSCMHAGTRVVKLTGRATSAGEGEEGEREWQWEWGFEVLARFEEHRSMNYGSVVQPLVDGEKGNKGTGKRTVVSTSFYDRLVCVWEFESWVG</sequence>
<evidence type="ECO:0000256" key="4">
    <source>
        <dbReference type="ARBA" id="ARBA00022801"/>
    </source>
</evidence>
<comment type="similarity">
    <text evidence="5">Belongs to the DPH7 family.</text>
</comment>
<keyword evidence="2" id="KW-0853">WD repeat</keyword>
<name>A0ABR1NE23_9PEZI</name>
<feature type="compositionally biased region" description="Acidic residues" evidence="8">
    <location>
        <begin position="276"/>
        <end position="289"/>
    </location>
</feature>
<feature type="region of interest" description="Disordered" evidence="8">
    <location>
        <begin position="324"/>
        <end position="358"/>
    </location>
</feature>
<evidence type="ECO:0000256" key="7">
    <source>
        <dbReference type="ARBA" id="ARBA00047551"/>
    </source>
</evidence>
<reference evidence="9 10" key="1">
    <citation type="submission" date="2024-04" db="EMBL/GenBank/DDBJ databases">
        <title>Phyllosticta paracitricarpa is synonymous to the EU quarantine fungus P. citricarpa based on phylogenomic analyses.</title>
        <authorList>
            <consortium name="Lawrence Berkeley National Laboratory"/>
            <person name="Van ingen-buijs V.A."/>
            <person name="Van westerhoven A.C."/>
            <person name="Haridas S."/>
            <person name="Skiadas P."/>
            <person name="Martin F."/>
            <person name="Groenewald J.Z."/>
            <person name="Crous P.W."/>
            <person name="Seidl M.F."/>
        </authorList>
    </citation>
    <scope>NUCLEOTIDE SEQUENCE [LARGE SCALE GENOMIC DNA]</scope>
    <source>
        <strain evidence="9 10">CBS 141358</strain>
    </source>
</reference>
<evidence type="ECO:0000313" key="9">
    <source>
        <dbReference type="EMBL" id="KAK7613109.1"/>
    </source>
</evidence>
<feature type="region of interest" description="Disordered" evidence="8">
    <location>
        <begin position="270"/>
        <end position="305"/>
    </location>
</feature>
<feature type="compositionally biased region" description="Acidic residues" evidence="8">
    <location>
        <begin position="43"/>
        <end position="63"/>
    </location>
</feature>
<dbReference type="Proteomes" id="UP001367316">
    <property type="component" value="Unassembled WGS sequence"/>
</dbReference>
<gene>
    <name evidence="9" type="ORF">JOL62DRAFT_602587</name>
</gene>
<dbReference type="InterPro" id="IPR015943">
    <property type="entry name" value="WD40/YVTN_repeat-like_dom_sf"/>
</dbReference>
<feature type="compositionally biased region" description="Basic and acidic residues" evidence="8">
    <location>
        <begin position="290"/>
        <end position="299"/>
    </location>
</feature>
<dbReference type="Pfam" id="PF00400">
    <property type="entry name" value="WD40"/>
    <property type="match status" value="1"/>
</dbReference>
<dbReference type="InterPro" id="IPR001680">
    <property type="entry name" value="WD40_rpt"/>
</dbReference>
<keyword evidence="3" id="KW-0677">Repeat</keyword>
<evidence type="ECO:0000256" key="6">
    <source>
        <dbReference type="ARBA" id="ARBA00039131"/>
    </source>
</evidence>
<comment type="catalytic activity">
    <reaction evidence="7">
        <text>diphthine methyl ester-[translation elongation factor 2] + H2O = diphthine-[translation elongation factor 2] + methanol + H(+)</text>
        <dbReference type="Rhea" id="RHEA:42656"/>
        <dbReference type="Rhea" id="RHEA-COMP:10172"/>
        <dbReference type="Rhea" id="RHEA-COMP:10173"/>
        <dbReference type="ChEBI" id="CHEBI:15377"/>
        <dbReference type="ChEBI" id="CHEBI:15378"/>
        <dbReference type="ChEBI" id="CHEBI:17790"/>
        <dbReference type="ChEBI" id="CHEBI:79005"/>
        <dbReference type="ChEBI" id="CHEBI:82696"/>
        <dbReference type="EC" id="3.1.1.97"/>
    </reaction>
</comment>
<evidence type="ECO:0000256" key="1">
    <source>
        <dbReference type="ARBA" id="ARBA00005156"/>
    </source>
</evidence>
<organism evidence="9 10">
    <name type="scientific">Phyllosticta paracitricarpa</name>
    <dbReference type="NCBI Taxonomy" id="2016321"/>
    <lineage>
        <taxon>Eukaryota</taxon>
        <taxon>Fungi</taxon>
        <taxon>Dikarya</taxon>
        <taxon>Ascomycota</taxon>
        <taxon>Pezizomycotina</taxon>
        <taxon>Dothideomycetes</taxon>
        <taxon>Dothideomycetes incertae sedis</taxon>
        <taxon>Botryosphaeriales</taxon>
        <taxon>Phyllostictaceae</taxon>
        <taxon>Phyllosticta</taxon>
    </lineage>
</organism>
<evidence type="ECO:0000256" key="2">
    <source>
        <dbReference type="ARBA" id="ARBA00022574"/>
    </source>
</evidence>
<evidence type="ECO:0000256" key="3">
    <source>
        <dbReference type="ARBA" id="ARBA00022737"/>
    </source>
</evidence>
<protein>
    <recommendedName>
        <fullName evidence="6">methylated diphthine methylhydrolase</fullName>
        <ecNumber evidence="6">3.1.1.97</ecNumber>
    </recommendedName>
</protein>
<evidence type="ECO:0000313" key="10">
    <source>
        <dbReference type="Proteomes" id="UP001367316"/>
    </source>
</evidence>
<dbReference type="InterPro" id="IPR052415">
    <property type="entry name" value="Diphthine_MTase"/>
</dbReference>
<dbReference type="Gene3D" id="2.130.10.10">
    <property type="entry name" value="YVTN repeat-like/Quinoprotein amine dehydrogenase"/>
    <property type="match status" value="1"/>
</dbReference>
<feature type="region of interest" description="Disordered" evidence="8">
    <location>
        <begin position="43"/>
        <end position="74"/>
    </location>
</feature>
<evidence type="ECO:0000256" key="8">
    <source>
        <dbReference type="SAM" id="MobiDB-lite"/>
    </source>
</evidence>
<accession>A0ABR1NE23</accession>
<dbReference type="EC" id="3.1.1.97" evidence="6"/>
<dbReference type="SUPFAM" id="SSF50978">
    <property type="entry name" value="WD40 repeat-like"/>
    <property type="match status" value="1"/>
</dbReference>
<keyword evidence="10" id="KW-1185">Reference proteome</keyword>
<comment type="caution">
    <text evidence="9">The sequence shown here is derived from an EMBL/GenBank/DDBJ whole genome shotgun (WGS) entry which is preliminary data.</text>
</comment>
<dbReference type="PANTHER" id="PTHR46042:SF1">
    <property type="entry name" value="DIPHTHINE METHYLTRANSFERASE"/>
    <property type="match status" value="1"/>
</dbReference>
<proteinExistence type="inferred from homology"/>
<dbReference type="PANTHER" id="PTHR46042">
    <property type="entry name" value="DIPHTHINE METHYLTRANSFERASE"/>
    <property type="match status" value="1"/>
</dbReference>
<feature type="compositionally biased region" description="Pro residues" evidence="8">
    <location>
        <begin position="345"/>
        <end position="354"/>
    </location>
</feature>
<evidence type="ECO:0000256" key="5">
    <source>
        <dbReference type="ARBA" id="ARBA00038092"/>
    </source>
</evidence>
<dbReference type="EMBL" id="JBBPBF010000008">
    <property type="protein sequence ID" value="KAK7613109.1"/>
    <property type="molecule type" value="Genomic_DNA"/>
</dbReference>
<comment type="pathway">
    <text evidence="1">Protein modification; peptidyl-diphthamide biosynthesis.</text>
</comment>